<dbReference type="Gene3D" id="3.30.9.10">
    <property type="entry name" value="D-Amino Acid Oxidase, subunit A, domain 2"/>
    <property type="match status" value="1"/>
</dbReference>
<dbReference type="Gene3D" id="3.50.50.60">
    <property type="entry name" value="FAD/NAD(P)-binding domain"/>
    <property type="match status" value="1"/>
</dbReference>
<dbReference type="AlphaFoldDB" id="A0A931AAU0"/>
<dbReference type="InterPro" id="IPR051704">
    <property type="entry name" value="FAD_aromatic-hydroxylase"/>
</dbReference>
<evidence type="ECO:0000313" key="1">
    <source>
        <dbReference type="EMBL" id="MBF8187779.1"/>
    </source>
</evidence>
<organism evidence="1 2">
    <name type="scientific">Nonomuraea cypriaca</name>
    <dbReference type="NCBI Taxonomy" id="1187855"/>
    <lineage>
        <taxon>Bacteria</taxon>
        <taxon>Bacillati</taxon>
        <taxon>Actinomycetota</taxon>
        <taxon>Actinomycetes</taxon>
        <taxon>Streptosporangiales</taxon>
        <taxon>Streptosporangiaceae</taxon>
        <taxon>Nonomuraea</taxon>
    </lineage>
</organism>
<dbReference type="RefSeq" id="WP_195896742.1">
    <property type="nucleotide sequence ID" value="NZ_JADOGI010000052.1"/>
</dbReference>
<keyword evidence="2" id="KW-1185">Reference proteome</keyword>
<accession>A0A931AAU0</accession>
<sequence length="198" mass="21922">MGGQTRAALDFVAPLRASQDRSQERALVERAFSGLGWEVPSLLREMRTAEDFYLAPAAQVVMPCYSTGRVVLLGDAGYAPGPGGMGTGLAVIAAYVLAGELATQRDHRAAFTAYERQIRPYVQMCQNQAKGADKYLVPTKKSQIWRRNQIMRLLPYMPGKNMIKRMTERAASAITLKDYATRTAPEPYEPPKPQAGRR</sequence>
<dbReference type="EMBL" id="JADOGI010000052">
    <property type="protein sequence ID" value="MBF8187779.1"/>
    <property type="molecule type" value="Genomic_DNA"/>
</dbReference>
<dbReference type="PANTHER" id="PTHR46865:SF2">
    <property type="entry name" value="MONOOXYGENASE"/>
    <property type="match status" value="1"/>
</dbReference>
<proteinExistence type="predicted"/>
<name>A0A931AAU0_9ACTN</name>
<dbReference type="Proteomes" id="UP000605361">
    <property type="component" value="Unassembled WGS sequence"/>
</dbReference>
<evidence type="ECO:0000313" key="2">
    <source>
        <dbReference type="Proteomes" id="UP000605361"/>
    </source>
</evidence>
<comment type="caution">
    <text evidence="1">The sequence shown here is derived from an EMBL/GenBank/DDBJ whole genome shotgun (WGS) entry which is preliminary data.</text>
</comment>
<dbReference type="InterPro" id="IPR036188">
    <property type="entry name" value="FAD/NAD-bd_sf"/>
</dbReference>
<dbReference type="SUPFAM" id="SSF51905">
    <property type="entry name" value="FAD/NAD(P)-binding domain"/>
    <property type="match status" value="1"/>
</dbReference>
<evidence type="ECO:0008006" key="3">
    <source>
        <dbReference type="Google" id="ProtNLM"/>
    </source>
</evidence>
<dbReference type="PANTHER" id="PTHR46865">
    <property type="entry name" value="OXIDOREDUCTASE-RELATED"/>
    <property type="match status" value="1"/>
</dbReference>
<protein>
    <recommendedName>
        <fullName evidence="3">FAD binding domain-containing protein</fullName>
    </recommendedName>
</protein>
<reference evidence="1" key="1">
    <citation type="submission" date="2020-11" db="EMBL/GenBank/DDBJ databases">
        <title>Whole-genome analyses of Nonomuraea sp. K274.</title>
        <authorList>
            <person name="Veyisoglu A."/>
        </authorList>
    </citation>
    <scope>NUCLEOTIDE SEQUENCE</scope>
    <source>
        <strain evidence="1">K274</strain>
    </source>
</reference>
<gene>
    <name evidence="1" type="ORF">ITP53_18980</name>
</gene>